<dbReference type="PANTHER" id="PTHR35004:SF7">
    <property type="entry name" value="INTEGRASE PROTEIN"/>
    <property type="match status" value="1"/>
</dbReference>
<dbReference type="EMBL" id="QMPY01000065">
    <property type="protein sequence ID" value="RLE07816.1"/>
    <property type="molecule type" value="Genomic_DNA"/>
</dbReference>
<gene>
    <name evidence="2" type="ORF">DRZ78_02295</name>
</gene>
<dbReference type="GO" id="GO:0015074">
    <property type="term" value="P:DNA integration"/>
    <property type="evidence" value="ECO:0007669"/>
    <property type="project" value="InterPro"/>
</dbReference>
<dbReference type="InterPro" id="IPR012337">
    <property type="entry name" value="RNaseH-like_sf"/>
</dbReference>
<dbReference type="GO" id="GO:0003676">
    <property type="term" value="F:nucleic acid binding"/>
    <property type="evidence" value="ECO:0007669"/>
    <property type="project" value="InterPro"/>
</dbReference>
<dbReference type="InterPro" id="IPR047797">
    <property type="entry name" value="ISNCY_transpos"/>
</dbReference>
<reference evidence="2 3" key="1">
    <citation type="submission" date="2018-06" db="EMBL/GenBank/DDBJ databases">
        <title>Extensive metabolic versatility and redundancy in microbially diverse, dynamic hydrothermal sediments.</title>
        <authorList>
            <person name="Dombrowski N."/>
            <person name="Teske A."/>
            <person name="Baker B.J."/>
        </authorList>
    </citation>
    <scope>NUCLEOTIDE SEQUENCE [LARGE SCALE GENOMIC DNA]</scope>
    <source>
        <strain evidence="2">B7_G13</strain>
    </source>
</reference>
<proteinExistence type="predicted"/>
<dbReference type="Proteomes" id="UP000277457">
    <property type="component" value="Unassembled WGS sequence"/>
</dbReference>
<dbReference type="InterPro" id="IPR036397">
    <property type="entry name" value="RNaseH_sf"/>
</dbReference>
<dbReference type="SUPFAM" id="SSF46689">
    <property type="entry name" value="Homeodomain-like"/>
    <property type="match status" value="1"/>
</dbReference>
<dbReference type="NCBIfam" id="NF033594">
    <property type="entry name" value="transpos_ISNCY_2"/>
    <property type="match status" value="1"/>
</dbReference>
<sequence length="411" mass="48243">MERWQLSIKEITKYSVIKNAVKGYLKAYQAAEQLNLSIRQIFRLKRAFRKRGMEGLIHGNKGKQSPCRIPENIRDKVDSLYRGKYKGFNISHFTEKLEEREEIFLSRETVRGILLKKGSYEKKKKQPKHRSWREPMPKEGMMLQYDTSDHDWLEGRGPKIKLIGGIDDATGEVPYAQFAYEDSVEENMDTFKKIVETKGIPLSIYVDRDSKFITTRHKGIHVNLRGDYGATQMRRAWDELGINVIFADSPQGKGRIERLWGTFQDRLISELRLEGISNLEGANEYLHSIFLSKHNKRFARKPKLEEPAYRSIPEEMDLDTIFCLKESRQVHGDHTISYKGKKYEILPTKTRFSFAKAKVEVHKRLDRSIHIFYKGEELKYRPIPVRDKRYVSTKVTSLPVMSKFSRRNMRD</sequence>
<dbReference type="PROSITE" id="PS50994">
    <property type="entry name" value="INTEGRASE"/>
    <property type="match status" value="1"/>
</dbReference>
<comment type="caution">
    <text evidence="2">The sequence shown here is derived from an EMBL/GenBank/DDBJ whole genome shotgun (WGS) entry which is preliminary data.</text>
</comment>
<dbReference type="SUPFAM" id="SSF53098">
    <property type="entry name" value="Ribonuclease H-like"/>
    <property type="match status" value="1"/>
</dbReference>
<evidence type="ECO:0000313" key="3">
    <source>
        <dbReference type="Proteomes" id="UP000277457"/>
    </source>
</evidence>
<protein>
    <submittedName>
        <fullName evidence="2">ISNCY family transposase</fullName>
    </submittedName>
</protein>
<accession>A0A662D573</accession>
<evidence type="ECO:0000259" key="1">
    <source>
        <dbReference type="PROSITE" id="PS50994"/>
    </source>
</evidence>
<feature type="domain" description="Integrase catalytic" evidence="1">
    <location>
        <begin position="133"/>
        <end position="315"/>
    </location>
</feature>
<dbReference type="Gene3D" id="3.30.420.10">
    <property type="entry name" value="Ribonuclease H-like superfamily/Ribonuclease H"/>
    <property type="match status" value="1"/>
</dbReference>
<name>A0A662D573_UNCAE</name>
<organism evidence="2 3">
    <name type="scientific">Aerophobetes bacterium</name>
    <dbReference type="NCBI Taxonomy" id="2030807"/>
    <lineage>
        <taxon>Bacteria</taxon>
        <taxon>Candidatus Aerophobota</taxon>
    </lineage>
</organism>
<dbReference type="InterPro" id="IPR001584">
    <property type="entry name" value="Integrase_cat-core"/>
</dbReference>
<evidence type="ECO:0000313" key="2">
    <source>
        <dbReference type="EMBL" id="RLE07816.1"/>
    </source>
</evidence>
<dbReference type="PANTHER" id="PTHR35004">
    <property type="entry name" value="TRANSPOSASE RV3428C-RELATED"/>
    <property type="match status" value="1"/>
</dbReference>
<dbReference type="InterPro" id="IPR009057">
    <property type="entry name" value="Homeodomain-like_sf"/>
</dbReference>
<dbReference type="AlphaFoldDB" id="A0A662D573"/>